<feature type="domain" description="SHOCT" evidence="2">
    <location>
        <begin position="163"/>
        <end position="189"/>
    </location>
</feature>
<keyword evidence="1" id="KW-0472">Membrane</keyword>
<dbReference type="Pfam" id="PF09851">
    <property type="entry name" value="SHOCT"/>
    <property type="match status" value="1"/>
</dbReference>
<dbReference type="Proteomes" id="UP000295341">
    <property type="component" value="Unassembled WGS sequence"/>
</dbReference>
<keyword evidence="1" id="KW-1133">Transmembrane helix</keyword>
<dbReference type="InterPro" id="IPR018649">
    <property type="entry name" value="SHOCT"/>
</dbReference>
<gene>
    <name evidence="3" type="ORF">DFR24_0287</name>
</gene>
<sequence>MNTSESFLSKLGAPGWIVIFAIAMGLLAWIFNPTSRMGLFMFLGAAVPAGIGIFWMYQVQTQNAAWQLMREQGLAGTARVLQVESTNVRINKRAQVRMRLQVRVPGDPPYEISRVDVVPLGQAVTPGNELVVYVDRADHQQLIIDWTAAAPEGSSGKPDVSARLQELEALRKNGQITEDEYQAHRQRLLTEL</sequence>
<accession>A0A4R7PCH2</accession>
<comment type="caution">
    <text evidence="3">The sequence shown here is derived from an EMBL/GenBank/DDBJ whole genome shotgun (WGS) entry which is preliminary data.</text>
</comment>
<organism evidence="3 4">
    <name type="scientific">Panacagrimonas perspica</name>
    <dbReference type="NCBI Taxonomy" id="381431"/>
    <lineage>
        <taxon>Bacteria</taxon>
        <taxon>Pseudomonadati</taxon>
        <taxon>Pseudomonadota</taxon>
        <taxon>Gammaproteobacteria</taxon>
        <taxon>Nevskiales</taxon>
        <taxon>Nevskiaceae</taxon>
        <taxon>Panacagrimonas</taxon>
    </lineage>
</organism>
<dbReference type="RefSeq" id="WP_133879563.1">
    <property type="nucleotide sequence ID" value="NZ_MWIN01000022.1"/>
</dbReference>
<evidence type="ECO:0000313" key="3">
    <source>
        <dbReference type="EMBL" id="TDU30930.1"/>
    </source>
</evidence>
<name>A0A4R7PCH2_9GAMM</name>
<feature type="transmembrane region" description="Helical" evidence="1">
    <location>
        <begin position="12"/>
        <end position="31"/>
    </location>
</feature>
<proteinExistence type="predicted"/>
<keyword evidence="1" id="KW-0812">Transmembrane</keyword>
<reference evidence="3 4" key="1">
    <citation type="submission" date="2019-03" db="EMBL/GenBank/DDBJ databases">
        <title>Genomic Encyclopedia of Type Strains, Phase IV (KMG-IV): sequencing the most valuable type-strain genomes for metagenomic binning, comparative biology and taxonomic classification.</title>
        <authorList>
            <person name="Goeker M."/>
        </authorList>
    </citation>
    <scope>NUCLEOTIDE SEQUENCE [LARGE SCALE GENOMIC DNA]</scope>
    <source>
        <strain evidence="3 4">DSM 26377</strain>
    </source>
</reference>
<dbReference type="AlphaFoldDB" id="A0A4R7PCH2"/>
<evidence type="ECO:0000259" key="2">
    <source>
        <dbReference type="Pfam" id="PF09851"/>
    </source>
</evidence>
<evidence type="ECO:0000256" key="1">
    <source>
        <dbReference type="SAM" id="Phobius"/>
    </source>
</evidence>
<dbReference type="EMBL" id="SOBT01000008">
    <property type="protein sequence ID" value="TDU30930.1"/>
    <property type="molecule type" value="Genomic_DNA"/>
</dbReference>
<protein>
    <recommendedName>
        <fullName evidence="2">SHOCT domain-containing protein</fullName>
    </recommendedName>
</protein>
<keyword evidence="4" id="KW-1185">Reference proteome</keyword>
<evidence type="ECO:0000313" key="4">
    <source>
        <dbReference type="Proteomes" id="UP000295341"/>
    </source>
</evidence>
<feature type="transmembrane region" description="Helical" evidence="1">
    <location>
        <begin position="38"/>
        <end position="57"/>
    </location>
</feature>
<dbReference type="OrthoDB" id="5382494at2"/>